<dbReference type="GO" id="GO:0007018">
    <property type="term" value="P:microtubule-based movement"/>
    <property type="evidence" value="ECO:0007669"/>
    <property type="project" value="InterPro"/>
</dbReference>
<proteinExistence type="inferred from homology"/>
<feature type="repeat" description="WD" evidence="16">
    <location>
        <begin position="1200"/>
        <end position="1239"/>
    </location>
</feature>
<reference evidence="21" key="1">
    <citation type="submission" date="2025-08" db="UniProtKB">
        <authorList>
            <consortium name="Ensembl"/>
        </authorList>
    </citation>
    <scope>IDENTIFICATION</scope>
</reference>
<feature type="region of interest" description="Disordered" evidence="19">
    <location>
        <begin position="586"/>
        <end position="623"/>
    </location>
</feature>
<evidence type="ECO:0000256" key="6">
    <source>
        <dbReference type="ARBA" id="ARBA00022553"/>
    </source>
</evidence>
<dbReference type="SUPFAM" id="SSF50978">
    <property type="entry name" value="WD40 repeat-like"/>
    <property type="match status" value="1"/>
</dbReference>
<dbReference type="PROSITE" id="PS50067">
    <property type="entry name" value="KINESIN_MOTOR_2"/>
    <property type="match status" value="1"/>
</dbReference>
<evidence type="ECO:0000256" key="17">
    <source>
        <dbReference type="PROSITE-ProRule" id="PRU00283"/>
    </source>
</evidence>
<dbReference type="InterPro" id="IPR001752">
    <property type="entry name" value="Kinesin_motor_dom"/>
</dbReference>
<dbReference type="PROSITE" id="PS00678">
    <property type="entry name" value="WD_REPEATS_1"/>
    <property type="match status" value="1"/>
</dbReference>
<protein>
    <submittedName>
        <fullName evidence="21">Kinesin family member 21A</fullName>
    </submittedName>
</protein>
<dbReference type="FunFam" id="3.40.850.10:FF:000011">
    <property type="entry name" value="Kinesin family member 21A"/>
    <property type="match status" value="1"/>
</dbReference>
<dbReference type="InterPro" id="IPR056532">
    <property type="entry name" value="KIF21A/B_hel_2"/>
</dbReference>
<dbReference type="Pfam" id="PF00400">
    <property type="entry name" value="WD40"/>
    <property type="match status" value="4"/>
</dbReference>
<keyword evidence="12 18" id="KW-0175">Coiled coil</keyword>
<feature type="compositionally biased region" description="Acidic residues" evidence="19">
    <location>
        <begin position="590"/>
        <end position="623"/>
    </location>
</feature>
<dbReference type="Pfam" id="PF25764">
    <property type="entry name" value="KIF21A_4th"/>
    <property type="match status" value="1"/>
</dbReference>
<dbReference type="InterPro" id="IPR027640">
    <property type="entry name" value="Kinesin-like_fam"/>
</dbReference>
<evidence type="ECO:0000256" key="18">
    <source>
        <dbReference type="SAM" id="Coils"/>
    </source>
</evidence>
<name>A0A8C1JVJ8_CYPCA</name>
<dbReference type="InterPro" id="IPR027417">
    <property type="entry name" value="P-loop_NTPase"/>
</dbReference>
<dbReference type="Pfam" id="PF23204">
    <property type="entry name" value="KIF21A_2nd"/>
    <property type="match status" value="1"/>
</dbReference>
<evidence type="ECO:0000256" key="2">
    <source>
        <dbReference type="ARBA" id="ARBA00004279"/>
    </source>
</evidence>
<evidence type="ECO:0000313" key="22">
    <source>
        <dbReference type="Proteomes" id="UP000694427"/>
    </source>
</evidence>
<dbReference type="GO" id="GO:0008017">
    <property type="term" value="F:microtubule binding"/>
    <property type="evidence" value="ECO:0007669"/>
    <property type="project" value="InterPro"/>
</dbReference>
<evidence type="ECO:0000313" key="21">
    <source>
        <dbReference type="Ensembl" id="ENSCCRP00010036766.1"/>
    </source>
</evidence>
<evidence type="ECO:0000256" key="11">
    <source>
        <dbReference type="ARBA" id="ARBA00022840"/>
    </source>
</evidence>
<comment type="similarity">
    <text evidence="17">Belongs to the TRAFAC class myosin-kinesin ATPase superfamily. Kinesin family.</text>
</comment>
<keyword evidence="14" id="KW-0206">Cytoskeleton</keyword>
<dbReference type="Gene3D" id="2.130.10.10">
    <property type="entry name" value="YVTN repeat-like/Quinoprotein amine dehydrogenase"/>
    <property type="match status" value="2"/>
</dbReference>
<dbReference type="GO" id="GO:0048731">
    <property type="term" value="P:system development"/>
    <property type="evidence" value="ECO:0007669"/>
    <property type="project" value="UniProtKB-ARBA"/>
</dbReference>
<feature type="region of interest" description="Disordered" evidence="19">
    <location>
        <begin position="511"/>
        <end position="536"/>
    </location>
</feature>
<dbReference type="SUPFAM" id="SSF52540">
    <property type="entry name" value="P-loop containing nucleoside triphosphate hydrolases"/>
    <property type="match status" value="1"/>
</dbReference>
<feature type="domain" description="Kinesin motor" evidence="20">
    <location>
        <begin position="9"/>
        <end position="372"/>
    </location>
</feature>
<feature type="region of interest" description="Disordered" evidence="19">
    <location>
        <begin position="825"/>
        <end position="856"/>
    </location>
</feature>
<dbReference type="SMART" id="SM00320">
    <property type="entry name" value="WD40"/>
    <property type="match status" value="7"/>
</dbReference>
<dbReference type="InterPro" id="IPR036322">
    <property type="entry name" value="WD40_repeat_dom_sf"/>
</dbReference>
<dbReference type="PANTHER" id="PTHR47969:SF31">
    <property type="entry name" value="KINESIN FAMILY MEMBER 21A"/>
    <property type="match status" value="1"/>
</dbReference>
<dbReference type="CDD" id="cd22263">
    <property type="entry name" value="Rcc_KIF21A"/>
    <property type="match status" value="1"/>
</dbReference>
<keyword evidence="11 17" id="KW-0067">ATP-binding</keyword>
<dbReference type="GO" id="GO:0005875">
    <property type="term" value="C:microtubule associated complex"/>
    <property type="evidence" value="ECO:0007669"/>
    <property type="project" value="TreeGrafter"/>
</dbReference>
<dbReference type="PROSITE" id="PS50082">
    <property type="entry name" value="WD_REPEATS_2"/>
    <property type="match status" value="2"/>
</dbReference>
<dbReference type="Ensembl" id="ENSCCRT00010040357.1">
    <property type="protein sequence ID" value="ENSCCRP00010036766.1"/>
    <property type="gene ID" value="ENSCCRG00010013222.1"/>
</dbReference>
<dbReference type="CDD" id="cd01372">
    <property type="entry name" value="KISc_KIF4"/>
    <property type="match status" value="1"/>
</dbReference>
<dbReference type="PROSITE" id="PS50294">
    <property type="entry name" value="WD_REPEATS_REGION"/>
    <property type="match status" value="1"/>
</dbReference>
<keyword evidence="10 17" id="KW-0547">Nucleotide-binding</keyword>
<feature type="repeat" description="WD" evidence="16">
    <location>
        <begin position="1240"/>
        <end position="1271"/>
    </location>
</feature>
<dbReference type="FunFam" id="2.130.10.10:FF:001310">
    <property type="entry name" value="kinesin-like protein KIF21A isoform X2"/>
    <property type="match status" value="1"/>
</dbReference>
<dbReference type="CDD" id="cd00200">
    <property type="entry name" value="WD40"/>
    <property type="match status" value="1"/>
</dbReference>
<feature type="region of interest" description="Disordered" evidence="19">
    <location>
        <begin position="762"/>
        <end position="789"/>
    </location>
</feature>
<dbReference type="GO" id="GO:0003777">
    <property type="term" value="F:microtubule motor activity"/>
    <property type="evidence" value="ECO:0007669"/>
    <property type="project" value="InterPro"/>
</dbReference>
<dbReference type="InterPro" id="IPR056533">
    <property type="entry name" value="KIF21A/B_hel_1"/>
</dbReference>
<dbReference type="InterPro" id="IPR019775">
    <property type="entry name" value="WD40_repeat_CS"/>
</dbReference>
<dbReference type="GO" id="GO:0051231">
    <property type="term" value="P:spindle elongation"/>
    <property type="evidence" value="ECO:0007669"/>
    <property type="project" value="TreeGrafter"/>
</dbReference>
<feature type="binding site" evidence="17">
    <location>
        <begin position="88"/>
        <end position="95"/>
    </location>
    <ligand>
        <name>ATP</name>
        <dbReference type="ChEBI" id="CHEBI:30616"/>
    </ligand>
</feature>
<evidence type="ECO:0000256" key="12">
    <source>
        <dbReference type="ARBA" id="ARBA00023054"/>
    </source>
</evidence>
<evidence type="ECO:0000256" key="19">
    <source>
        <dbReference type="SAM" id="MobiDB-lite"/>
    </source>
</evidence>
<keyword evidence="6" id="KW-0597">Phosphoprotein</keyword>
<evidence type="ECO:0000256" key="14">
    <source>
        <dbReference type="ARBA" id="ARBA00023212"/>
    </source>
</evidence>
<evidence type="ECO:0000256" key="8">
    <source>
        <dbReference type="ARBA" id="ARBA00022701"/>
    </source>
</evidence>
<dbReference type="Proteomes" id="UP000694427">
    <property type="component" value="Unplaced"/>
</dbReference>
<reference evidence="21" key="2">
    <citation type="submission" date="2025-09" db="UniProtKB">
        <authorList>
            <consortium name="Ensembl"/>
        </authorList>
    </citation>
    <scope>IDENTIFICATION</scope>
</reference>
<evidence type="ECO:0000256" key="7">
    <source>
        <dbReference type="ARBA" id="ARBA00022574"/>
    </source>
</evidence>
<dbReference type="PROSITE" id="PS00411">
    <property type="entry name" value="KINESIN_MOTOR_1"/>
    <property type="match status" value="1"/>
</dbReference>
<comment type="subcellular location">
    <subcellularLocation>
        <location evidence="3">Cell projection</location>
        <location evidence="3">Axon</location>
    </subcellularLocation>
    <subcellularLocation>
        <location evidence="2">Cell projection</location>
        <location evidence="2">Dendrite</location>
    </subcellularLocation>
    <subcellularLocation>
        <location evidence="4">Cell projection</location>
        <location evidence="4">Growth cone</location>
    </subcellularLocation>
    <subcellularLocation>
        <location evidence="1">Cytoplasm</location>
        <location evidence="1">Cytoskeleton</location>
    </subcellularLocation>
</comment>
<dbReference type="FunFam" id="2.130.10.10:FF:000164">
    <property type="entry name" value="Kinesin family member 21A"/>
    <property type="match status" value="1"/>
</dbReference>
<evidence type="ECO:0000256" key="3">
    <source>
        <dbReference type="ARBA" id="ARBA00004489"/>
    </source>
</evidence>
<dbReference type="Pfam" id="PF23203">
    <property type="entry name" value="KIF21A"/>
    <property type="match status" value="1"/>
</dbReference>
<dbReference type="InterPro" id="IPR015943">
    <property type="entry name" value="WD40/YVTN_repeat-like_dom_sf"/>
</dbReference>
<evidence type="ECO:0000256" key="13">
    <source>
        <dbReference type="ARBA" id="ARBA00023175"/>
    </source>
</evidence>
<dbReference type="PRINTS" id="PR00380">
    <property type="entry name" value="KINESINHEAVY"/>
</dbReference>
<evidence type="ECO:0000259" key="20">
    <source>
        <dbReference type="PROSITE" id="PS50067"/>
    </source>
</evidence>
<dbReference type="FunFam" id="2.130.10.10:FF:000131">
    <property type="entry name" value="Kinesin family member 21A"/>
    <property type="match status" value="1"/>
</dbReference>
<sequence length="1512" mass="169259">MSSGQDESTVRVALRIRPQLAREKIEGCHICTFVTPGEPQVVLGKDKAFTYDYVFDMDSTQDTIYANCTEKLIEGCFEGYNATIFAYGQTGSGKTYTMGTGFDMAIPDEELGIIPRAVSHLYKGIEQRRQAAADQGRPVPEFKISAQFLELYNEEVLDLFDTTRDMEMRKQKSHVKIHEDASGSIYTVGLTTRTVSSETEMMQCLKLGALSRTTASTQMNVQSSRSHAIFTIHICQVRVCAPAEDQDGETDNRLANSSSEVEEFETLTAKFHFVDLAGSERLKRTGATGDRAKEGISINCGLLALGNVISALGDRSKRSTHVPYRDSKLTRLLQDSLGGNSRTVMIACTSPSDQDFMETLNTLKYANRARNIKNKVVVNQDKASQQISALRTEIARLQVELMEYRTGKRMVGEDGLESISDMFHENSMLQIENNNLRMRVKAMQEAIDAQGARLTQLLSEQANQVLSRAGEGSEEIGNMIQNYIKEIEDLRAKLLESEAVNENLRRNLTRASSRPPFYGTSGSFSPALLGPDPSQETSDIIEIAKKDLEKLKRKEKKKKKRPLALSEHILRMELIIQSLTFDCFPQETSDREEGDGEEDEEDIEEEEMDAEESSDESDSDLDEKEDFQADLANITCEIAIKQKLIDELENSQRRLHTLKQQYEQKLMMLQCKIKDTQLERDRVLHNMGSVESCSEDKTKRIKAEYEKKLGVMNKELQKLQAAQKEHARLLKNQSQYEKQLKKLQLDLAEMKKTKVRLMKQMKEQQEKSRMAESRRNREIATLKKDQRKQEHQLKLLEAQKRQQELILRRKTEEVSALRRQVRPISGKVTRKGNLPETSQDLSHRASRTYSASGAPTGARLYHRRTVGVYSTRVARGKWQCLERRVSDIIMQRMTISNMETDMNRLLKQREELTRRRDKISRKRERLLAEEPEVEKDVQSLNEELESLLANIDYINDSISDCQANIMQMEEAKEEGDAVDISAVISSCTLAEARFLLDHFMSMSINKGLQAAQKESQIKVLEGRLKQTEINSATQNQLLFHMLKEKAEFNPELDALLGNALQELDNIPLENGDDSSSDESTPSPAVEGNTLASDLMKLCGETKSRTKARRRTTTQMELLYVNNCDSGPDTPTRDFSVPLHPMAETSELAGDLESAGNTVRDRDYMLPPAGLSSRMGTIGVINPVPVSKSSRSSSLQCVHIAEGHSKAVLCVDSTDDLLFTGSKDRTCKVWNLVTGQEIMSLGGHPNNVVSVRYSSSLVFTVSTSYIKVWDIRDSAKCIRTLTSSGLVNPGDTCAASTNRTVTIPAGENQVNQIFLNPSGTVLYAAAGNSVRVWDLRRFVCTGKLMGHLGPVMCLTVDQTGNGQDLVITGSKDHYIKMFDVTEGAVGSISPTHNFEPPHYDGIESLVVQGDCLFSGSRDNGIKKWNLTRKDLLQQVPNAHRDWVCALGVVPASPILLSGCRGGVLKLWHTDTLSPLGELRGHESPINSISTNSSHLFTASETGLNSELSTAYWS</sequence>
<dbReference type="GO" id="GO:0005874">
    <property type="term" value="C:microtubule"/>
    <property type="evidence" value="ECO:0007669"/>
    <property type="project" value="UniProtKB-KW"/>
</dbReference>
<keyword evidence="8" id="KW-0493">Microtubule</keyword>
<evidence type="ECO:0000256" key="5">
    <source>
        <dbReference type="ARBA" id="ARBA00022490"/>
    </source>
</evidence>
<dbReference type="SUPFAM" id="SSF46579">
    <property type="entry name" value="Prefoldin"/>
    <property type="match status" value="1"/>
</dbReference>
<dbReference type="PANTHER" id="PTHR47969">
    <property type="entry name" value="CHROMOSOME-ASSOCIATED KINESIN KIF4A-RELATED"/>
    <property type="match status" value="1"/>
</dbReference>
<dbReference type="InterPro" id="IPR036961">
    <property type="entry name" value="Kinesin_motor_dom_sf"/>
</dbReference>
<keyword evidence="5" id="KW-0963">Cytoplasm</keyword>
<dbReference type="GO" id="GO:0030425">
    <property type="term" value="C:dendrite"/>
    <property type="evidence" value="ECO:0007669"/>
    <property type="project" value="UniProtKB-SubCell"/>
</dbReference>
<dbReference type="Gene3D" id="3.40.850.10">
    <property type="entry name" value="Kinesin motor domain"/>
    <property type="match status" value="1"/>
</dbReference>
<keyword evidence="7 16" id="KW-0853">WD repeat</keyword>
<organism evidence="21 22">
    <name type="scientific">Cyprinus carpio</name>
    <name type="common">Common carp</name>
    <dbReference type="NCBI Taxonomy" id="7962"/>
    <lineage>
        <taxon>Eukaryota</taxon>
        <taxon>Metazoa</taxon>
        <taxon>Chordata</taxon>
        <taxon>Craniata</taxon>
        <taxon>Vertebrata</taxon>
        <taxon>Euteleostomi</taxon>
        <taxon>Actinopterygii</taxon>
        <taxon>Neopterygii</taxon>
        <taxon>Teleostei</taxon>
        <taxon>Ostariophysi</taxon>
        <taxon>Cypriniformes</taxon>
        <taxon>Cyprinidae</taxon>
        <taxon>Cyprininae</taxon>
        <taxon>Cyprinus</taxon>
    </lineage>
</organism>
<accession>A0A8C1JVJ8</accession>
<dbReference type="Pfam" id="PF00225">
    <property type="entry name" value="Kinesin"/>
    <property type="match status" value="1"/>
</dbReference>
<feature type="coiled-coil region" evidence="18">
    <location>
        <begin position="895"/>
        <end position="957"/>
    </location>
</feature>
<evidence type="ECO:0000256" key="9">
    <source>
        <dbReference type="ARBA" id="ARBA00022737"/>
    </source>
</evidence>
<dbReference type="GO" id="GO:0005524">
    <property type="term" value="F:ATP binding"/>
    <property type="evidence" value="ECO:0007669"/>
    <property type="project" value="UniProtKB-UniRule"/>
</dbReference>
<keyword evidence="13 17" id="KW-0505">Motor protein</keyword>
<dbReference type="InterPro" id="IPR019821">
    <property type="entry name" value="Kinesin_motor_CS"/>
</dbReference>
<dbReference type="SMART" id="SM00129">
    <property type="entry name" value="KISc"/>
    <property type="match status" value="1"/>
</dbReference>
<keyword evidence="15" id="KW-0966">Cell projection</keyword>
<evidence type="ECO:0000256" key="16">
    <source>
        <dbReference type="PROSITE-ProRule" id="PRU00221"/>
    </source>
</evidence>
<keyword evidence="22" id="KW-1185">Reference proteome</keyword>
<feature type="region of interest" description="Disordered" evidence="19">
    <location>
        <begin position="1065"/>
        <end position="1089"/>
    </location>
</feature>
<evidence type="ECO:0000256" key="4">
    <source>
        <dbReference type="ARBA" id="ARBA00004624"/>
    </source>
</evidence>
<dbReference type="GO" id="GO:0030426">
    <property type="term" value="C:growth cone"/>
    <property type="evidence" value="ECO:0007669"/>
    <property type="project" value="UniProtKB-SubCell"/>
</dbReference>
<evidence type="ECO:0000256" key="15">
    <source>
        <dbReference type="ARBA" id="ARBA00023273"/>
    </source>
</evidence>
<dbReference type="InterPro" id="IPR001680">
    <property type="entry name" value="WD40_rpt"/>
</dbReference>
<evidence type="ECO:0000256" key="10">
    <source>
        <dbReference type="ARBA" id="ARBA00022741"/>
    </source>
</evidence>
<dbReference type="GO" id="GO:0007052">
    <property type="term" value="P:mitotic spindle organization"/>
    <property type="evidence" value="ECO:0007669"/>
    <property type="project" value="TreeGrafter"/>
</dbReference>
<evidence type="ECO:0000256" key="1">
    <source>
        <dbReference type="ARBA" id="ARBA00004245"/>
    </source>
</evidence>
<keyword evidence="9" id="KW-0677">Repeat</keyword>